<comment type="caution">
    <text evidence="1">The sequence shown here is derived from an EMBL/GenBank/DDBJ whole genome shotgun (WGS) entry which is preliminary data.</text>
</comment>
<dbReference type="InterPro" id="IPR023214">
    <property type="entry name" value="HAD_sf"/>
</dbReference>
<dbReference type="PRINTS" id="PR00413">
    <property type="entry name" value="HADHALOGNASE"/>
</dbReference>
<dbReference type="Gene3D" id="1.10.150.240">
    <property type="entry name" value="Putative phosphatase, domain 2"/>
    <property type="match status" value="1"/>
</dbReference>
<dbReference type="InterPro" id="IPR006439">
    <property type="entry name" value="HAD-SF_hydro_IA"/>
</dbReference>
<dbReference type="SFLD" id="SFLDS00003">
    <property type="entry name" value="Haloacid_Dehalogenase"/>
    <property type="match status" value="1"/>
</dbReference>
<dbReference type="EMBL" id="JANBQF010000492">
    <property type="protein sequence ID" value="KAJ2000729.1"/>
    <property type="molecule type" value="Genomic_DNA"/>
</dbReference>
<keyword evidence="2" id="KW-1185">Reference proteome</keyword>
<dbReference type="NCBIfam" id="TIGR01509">
    <property type="entry name" value="HAD-SF-IA-v3"/>
    <property type="match status" value="1"/>
</dbReference>
<dbReference type="Proteomes" id="UP001150907">
    <property type="component" value="Unassembled WGS sequence"/>
</dbReference>
<dbReference type="GO" id="GO:0016791">
    <property type="term" value="F:phosphatase activity"/>
    <property type="evidence" value="ECO:0007669"/>
    <property type="project" value="UniProtKB-ARBA"/>
</dbReference>
<evidence type="ECO:0000313" key="1">
    <source>
        <dbReference type="EMBL" id="KAJ2000729.1"/>
    </source>
</evidence>
<dbReference type="InterPro" id="IPR036412">
    <property type="entry name" value="HAD-like_sf"/>
</dbReference>
<dbReference type="PANTHER" id="PTHR47829:SF1">
    <property type="entry name" value="HAD FAMILY PHOSPHATASE"/>
    <property type="match status" value="1"/>
</dbReference>
<gene>
    <name evidence="1" type="ORF">H4R26_004477</name>
</gene>
<evidence type="ECO:0000313" key="2">
    <source>
        <dbReference type="Proteomes" id="UP001150907"/>
    </source>
</evidence>
<dbReference type="AlphaFoldDB" id="A0A9W8EI52"/>
<sequence length="251" mass="27737">MSSKQQPALGAKIRAVIFDMGGVVVKSPFIAISSYEGEHGLPGNYINVALSRRGSEGAFQRYERGELEHEEFVEQWTEELNDTEANNAAYSEYLERRGALSRPVELPDKAAISGRELFGRMMETTQKVNQCMVDLIGWLRGSGYRVAGLTNNFKDSEVGGEEGVRRLLDEYVESSVEGMRKPDPRFYMVACRRLGVRPEEAVFLDDIAANVRAAAGLGMVGVRVRLGNEAQAVDTVKRIVQARGAYGVARI</sequence>
<dbReference type="PANTHER" id="PTHR47829">
    <property type="entry name" value="HYDROLASE, PUTATIVE (AFU_ORTHOLOGUE AFUA_1G12880)-RELATED"/>
    <property type="match status" value="1"/>
</dbReference>
<dbReference type="Gene3D" id="3.40.50.1000">
    <property type="entry name" value="HAD superfamily/HAD-like"/>
    <property type="match status" value="1"/>
</dbReference>
<accession>A0A9W8EI52</accession>
<dbReference type="OrthoDB" id="1694274at2759"/>
<dbReference type="SUPFAM" id="SSF56784">
    <property type="entry name" value="HAD-like"/>
    <property type="match status" value="1"/>
</dbReference>
<reference evidence="1" key="1">
    <citation type="submission" date="2022-07" db="EMBL/GenBank/DDBJ databases">
        <title>Phylogenomic reconstructions and comparative analyses of Kickxellomycotina fungi.</title>
        <authorList>
            <person name="Reynolds N.K."/>
            <person name="Stajich J.E."/>
            <person name="Barry K."/>
            <person name="Grigoriev I.V."/>
            <person name="Crous P."/>
            <person name="Smith M.E."/>
        </authorList>
    </citation>
    <scope>NUCLEOTIDE SEQUENCE</scope>
    <source>
        <strain evidence="1">IMI 214461</strain>
    </source>
</reference>
<dbReference type="CDD" id="cd02603">
    <property type="entry name" value="HAD_sEH-N_like"/>
    <property type="match status" value="1"/>
</dbReference>
<name>A0A9W8EI52_9FUNG</name>
<dbReference type="InterPro" id="IPR023198">
    <property type="entry name" value="PGP-like_dom2"/>
</dbReference>
<dbReference type="SFLD" id="SFLDG01129">
    <property type="entry name" value="C1.5:_HAD__Beta-PGM__Phosphata"/>
    <property type="match status" value="1"/>
</dbReference>
<dbReference type="Pfam" id="PF00702">
    <property type="entry name" value="Hydrolase"/>
    <property type="match status" value="1"/>
</dbReference>
<dbReference type="InterPro" id="IPR052898">
    <property type="entry name" value="ACAD10-like"/>
</dbReference>
<proteinExistence type="predicted"/>
<organism evidence="1 2">
    <name type="scientific">Coemansia thaxteri</name>
    <dbReference type="NCBI Taxonomy" id="2663907"/>
    <lineage>
        <taxon>Eukaryota</taxon>
        <taxon>Fungi</taxon>
        <taxon>Fungi incertae sedis</taxon>
        <taxon>Zoopagomycota</taxon>
        <taxon>Kickxellomycotina</taxon>
        <taxon>Kickxellomycetes</taxon>
        <taxon>Kickxellales</taxon>
        <taxon>Kickxellaceae</taxon>
        <taxon>Coemansia</taxon>
    </lineage>
</organism>
<evidence type="ECO:0008006" key="3">
    <source>
        <dbReference type="Google" id="ProtNLM"/>
    </source>
</evidence>
<protein>
    <recommendedName>
        <fullName evidence="3">Epoxide hydrolase</fullName>
    </recommendedName>
</protein>